<keyword evidence="2" id="KW-1185">Reference proteome</keyword>
<accession>A0A0A2MHU4</accession>
<dbReference type="EMBL" id="JRLW01000017">
    <property type="protein sequence ID" value="KGO87890.1"/>
    <property type="molecule type" value="Genomic_DNA"/>
</dbReference>
<organism evidence="1 2">
    <name type="scientific">Flavobacterium suncheonense GH29-5 = DSM 17707</name>
    <dbReference type="NCBI Taxonomy" id="1121899"/>
    <lineage>
        <taxon>Bacteria</taxon>
        <taxon>Pseudomonadati</taxon>
        <taxon>Bacteroidota</taxon>
        <taxon>Flavobacteriia</taxon>
        <taxon>Flavobacteriales</taxon>
        <taxon>Flavobacteriaceae</taxon>
        <taxon>Flavobacterium</taxon>
    </lineage>
</organism>
<evidence type="ECO:0008006" key="3">
    <source>
        <dbReference type="Google" id="ProtNLM"/>
    </source>
</evidence>
<evidence type="ECO:0000313" key="2">
    <source>
        <dbReference type="Proteomes" id="UP000030121"/>
    </source>
</evidence>
<proteinExistence type="predicted"/>
<name>A0A0A2MHU4_9FLAO</name>
<dbReference type="RefSeq" id="WP_026981765.1">
    <property type="nucleotide sequence ID" value="NZ_JRLW01000017.1"/>
</dbReference>
<protein>
    <recommendedName>
        <fullName evidence="3">HEPN domain-containing protein</fullName>
    </recommendedName>
</protein>
<dbReference type="Gene3D" id="1.20.120.330">
    <property type="entry name" value="Nucleotidyltransferases domain 2"/>
    <property type="match status" value="1"/>
</dbReference>
<gene>
    <name evidence="1" type="ORF">Q764_12120</name>
</gene>
<comment type="caution">
    <text evidence="1">The sequence shown here is derived from an EMBL/GenBank/DDBJ whole genome shotgun (WGS) entry which is preliminary data.</text>
</comment>
<dbReference type="STRING" id="1121899.GCA_000430025_02377"/>
<sequence length="286" mass="33385">MDNHASLHPYTVSQNEALEYVTTFLKENLKLSGLYCFGVQHTTKSKHCYLSGNVFNQSNYHFYLLAFCPEFKENAVGELADVLKTKSNGHYTMTLLLHKASAVRQLTAQQSYFFQKVMQSGLLYKHPVVPPVVTVERYPKRNIESIRAYWHNRNRIAETFLESQNQIEGFDTQPIQESMLHMAIENITLALIHTFLGYRPMHFSLGYLFDLCNLFCSLPDEIFPRHTSEELKIFQLLSQHLSKLRTIKLKPTDFVLTELLQRRCYQFHEKATLLIEAEIKRLEETN</sequence>
<dbReference type="eggNOG" id="COG2250">
    <property type="taxonomic scope" value="Bacteria"/>
</dbReference>
<dbReference type="OrthoDB" id="1321649at2"/>
<dbReference type="AlphaFoldDB" id="A0A0A2MHU4"/>
<dbReference type="Proteomes" id="UP000030121">
    <property type="component" value="Unassembled WGS sequence"/>
</dbReference>
<evidence type="ECO:0000313" key="1">
    <source>
        <dbReference type="EMBL" id="KGO87890.1"/>
    </source>
</evidence>
<reference evidence="1 2" key="1">
    <citation type="submission" date="2013-09" db="EMBL/GenBank/DDBJ databases">
        <authorList>
            <person name="Zeng Z."/>
            <person name="Chen C."/>
        </authorList>
    </citation>
    <scope>NUCLEOTIDE SEQUENCE [LARGE SCALE GENOMIC DNA]</scope>
    <source>
        <strain evidence="1 2">GH29-5</strain>
    </source>
</reference>